<dbReference type="GO" id="GO:0005524">
    <property type="term" value="F:ATP binding"/>
    <property type="evidence" value="ECO:0007669"/>
    <property type="project" value="UniProtKB-KW"/>
</dbReference>
<dbReference type="InterPro" id="IPR008513">
    <property type="entry name" value="tRNA(Met)_cyd_acetate_ligase"/>
</dbReference>
<feature type="binding site" evidence="2">
    <location>
        <position position="102"/>
    </location>
    <ligand>
        <name>ATP</name>
        <dbReference type="ChEBI" id="CHEBI:30616"/>
    </ligand>
</feature>
<evidence type="ECO:0000256" key="2">
    <source>
        <dbReference type="HAMAP-Rule" id="MF_01539"/>
    </source>
</evidence>
<keyword evidence="2" id="KW-0436">Ligase</keyword>
<dbReference type="SUPFAM" id="SSF52374">
    <property type="entry name" value="Nucleotidylyl transferase"/>
    <property type="match status" value="1"/>
</dbReference>
<dbReference type="EC" id="6.3.4.-" evidence="2"/>
<name>A0AAP2RKM5_9FIRM</name>
<proteinExistence type="inferred from homology"/>
<comment type="function">
    <text evidence="2">Catalyzes the formation of N(4)-acetylcytidine (ac(4)C) at the wobble position of elongator tRNA(Met), using acetate and ATP as substrates. First activates an acetate ion to form acetyladenylate (Ac-AMP) and then transfers the acetyl group to tRNA to form ac(4)C34.</text>
</comment>
<dbReference type="EMBL" id="JAJNOR010000004">
    <property type="protein sequence ID" value="MCD2492675.1"/>
    <property type="molecule type" value="Genomic_DNA"/>
</dbReference>
<dbReference type="PANTHER" id="PTHR37825">
    <property type="entry name" value="TRNA(MET) CYTIDINE ACETATE LIGASE"/>
    <property type="match status" value="1"/>
</dbReference>
<accession>A0AAP2RKM5</accession>
<comment type="similarity">
    <text evidence="2">Belongs to the TmcAL family.</text>
</comment>
<dbReference type="RefSeq" id="WP_231062552.1">
    <property type="nucleotide sequence ID" value="NZ_JAJNOR010000004.1"/>
</dbReference>
<dbReference type="InterPro" id="IPR014729">
    <property type="entry name" value="Rossmann-like_a/b/a_fold"/>
</dbReference>
<dbReference type="HAMAP" id="MF_01539">
    <property type="entry name" value="TmcAL"/>
    <property type="match status" value="1"/>
</dbReference>
<evidence type="ECO:0000313" key="4">
    <source>
        <dbReference type="Proteomes" id="UP001299265"/>
    </source>
</evidence>
<keyword evidence="1 2" id="KW-0819">tRNA processing</keyword>
<evidence type="ECO:0000256" key="1">
    <source>
        <dbReference type="ARBA" id="ARBA00022694"/>
    </source>
</evidence>
<sequence>MRVVGLITEYNPFHNGHSYHIQQAKKVTGADYCIAVMSGNYVQRGEPACMDKYLRTHIALRSGADLILELPVPFAIGSAEYFAAGAVSILDKLGIVDSLCFGSESGDLALMSSVASILSDEPKEFSQLIKDLLKRGLSYPAARNQALLSYLSLNALPSAPEDRLTDQVNALLSTPNNILGIEYLKALYRRRSSIKPATILRTSDYLSKALSAPFCSSSAIRHVFHSRITGLASGPMSQTMKTVRSYVPEEAYCLIAENFNKRLPIFVDDFSSVLLYKLLSARNADLTDYSDLSPELENRIKNCLTDVSTFSDFIDSVKCKQYTRTRISRALLHILLDIRVDDIARYKSNDFVPYARVLGFKKSSGPLLKGIKKNGSIPLLTKMADAENRLAPIGFDMLNQEVFASNLYQSVVYHKFGYRTKNEYTQGVIVEP</sequence>
<comment type="caution">
    <text evidence="3">The sequence shown here is derived from an EMBL/GenBank/DDBJ whole genome shotgun (WGS) entry which is preliminary data.</text>
</comment>
<reference evidence="3 4" key="1">
    <citation type="submission" date="2021-11" db="EMBL/GenBank/DDBJ databases">
        <title>Lacrimispora sp. nov. NSJ-141 isolated from human feces.</title>
        <authorList>
            <person name="Abdugheni R."/>
        </authorList>
    </citation>
    <scope>NUCLEOTIDE SEQUENCE [LARGE SCALE GENOMIC DNA]</scope>
    <source>
        <strain evidence="3 4">NSJ-141</strain>
    </source>
</reference>
<dbReference type="GO" id="GO:0016879">
    <property type="term" value="F:ligase activity, forming carbon-nitrogen bonds"/>
    <property type="evidence" value="ECO:0007669"/>
    <property type="project" value="UniProtKB-UniRule"/>
</dbReference>
<protein>
    <recommendedName>
        <fullName evidence="2">tRNA(Met) cytidine acetate ligase</fullName>
        <ecNumber evidence="2">6.3.4.-</ecNumber>
    </recommendedName>
</protein>
<dbReference type="AlphaFoldDB" id="A0AAP2RKM5"/>
<dbReference type="GO" id="GO:0005737">
    <property type="term" value="C:cytoplasm"/>
    <property type="evidence" value="ECO:0007669"/>
    <property type="project" value="UniProtKB-SubCell"/>
</dbReference>
<keyword evidence="2" id="KW-0067">ATP-binding</keyword>
<dbReference type="Proteomes" id="UP001299265">
    <property type="component" value="Unassembled WGS sequence"/>
</dbReference>
<keyword evidence="2" id="KW-0963">Cytoplasm</keyword>
<comment type="subcellular location">
    <subcellularLocation>
        <location evidence="2">Cytoplasm</location>
    </subcellularLocation>
</comment>
<dbReference type="Pfam" id="PF05636">
    <property type="entry name" value="HIGH_NTase1"/>
    <property type="match status" value="1"/>
</dbReference>
<feature type="binding site" evidence="2">
    <location>
        <position position="201"/>
    </location>
    <ligand>
        <name>ATP</name>
        <dbReference type="ChEBI" id="CHEBI:30616"/>
    </ligand>
</feature>
<keyword evidence="2" id="KW-0547">Nucleotide-binding</keyword>
<dbReference type="PANTHER" id="PTHR37825:SF1">
    <property type="entry name" value="TRNA(MET) CYTIDINE ACETATE LIGASE"/>
    <property type="match status" value="1"/>
</dbReference>
<keyword evidence="2" id="KW-0694">RNA-binding</keyword>
<comment type="catalytic activity">
    <reaction evidence="2">
        <text>cytidine(34) in elongator tRNA(Met) + acetate + ATP = N(4)-acetylcytidine(34) in elongator tRNA(Met) + AMP + diphosphate</text>
        <dbReference type="Rhea" id="RHEA:58144"/>
        <dbReference type="Rhea" id="RHEA-COMP:10693"/>
        <dbReference type="Rhea" id="RHEA-COMP:10694"/>
        <dbReference type="ChEBI" id="CHEBI:30089"/>
        <dbReference type="ChEBI" id="CHEBI:30616"/>
        <dbReference type="ChEBI" id="CHEBI:33019"/>
        <dbReference type="ChEBI" id="CHEBI:74900"/>
        <dbReference type="ChEBI" id="CHEBI:82748"/>
        <dbReference type="ChEBI" id="CHEBI:456215"/>
    </reaction>
</comment>
<organism evidence="3 4">
    <name type="scientific">Lientehia hominis</name>
    <dbReference type="NCBI Taxonomy" id="2897778"/>
    <lineage>
        <taxon>Bacteria</taxon>
        <taxon>Bacillati</taxon>
        <taxon>Bacillota</taxon>
        <taxon>Clostridia</taxon>
        <taxon>Lachnospirales</taxon>
        <taxon>Lachnospiraceae</taxon>
        <taxon>Lientehia</taxon>
    </lineage>
</organism>
<dbReference type="NCBIfam" id="NF010191">
    <property type="entry name" value="PRK13670.1"/>
    <property type="match status" value="1"/>
</dbReference>
<dbReference type="Gene3D" id="3.40.50.620">
    <property type="entry name" value="HUPs"/>
    <property type="match status" value="1"/>
</dbReference>
<gene>
    <name evidence="2" type="primary">tmcAL</name>
    <name evidence="3" type="ORF">LQE92_08545</name>
</gene>
<evidence type="ECO:0000313" key="3">
    <source>
        <dbReference type="EMBL" id="MCD2492675.1"/>
    </source>
</evidence>
<feature type="binding site" evidence="2">
    <location>
        <begin position="7"/>
        <end position="20"/>
    </location>
    <ligand>
        <name>ATP</name>
        <dbReference type="ChEBI" id="CHEBI:30616"/>
    </ligand>
</feature>
<feature type="binding site" evidence="2">
    <location>
        <position position="176"/>
    </location>
    <ligand>
        <name>ATP</name>
        <dbReference type="ChEBI" id="CHEBI:30616"/>
    </ligand>
</feature>
<dbReference type="GO" id="GO:0006400">
    <property type="term" value="P:tRNA modification"/>
    <property type="evidence" value="ECO:0007669"/>
    <property type="project" value="UniProtKB-UniRule"/>
</dbReference>
<keyword evidence="4" id="KW-1185">Reference proteome</keyword>
<keyword evidence="2" id="KW-0820">tRNA-binding</keyword>
<comment type="caution">
    <text evidence="2">Lacks conserved residue(s) required for the propagation of feature annotation.</text>
</comment>
<dbReference type="GO" id="GO:0000049">
    <property type="term" value="F:tRNA binding"/>
    <property type="evidence" value="ECO:0007669"/>
    <property type="project" value="UniProtKB-KW"/>
</dbReference>